<dbReference type="Pfam" id="PF09360">
    <property type="entry name" value="zf-CDGSH"/>
    <property type="match status" value="1"/>
</dbReference>
<keyword evidence="4" id="KW-0411">Iron-sulfur</keyword>
<feature type="domain" description="Divergent 4Fe-4S mono-cluster" evidence="6">
    <location>
        <begin position="44"/>
        <end position="106"/>
    </location>
</feature>
<dbReference type="Proteomes" id="UP001551329">
    <property type="component" value="Unassembled WGS sequence"/>
</dbReference>
<evidence type="ECO:0000256" key="1">
    <source>
        <dbReference type="ARBA" id="ARBA00022714"/>
    </source>
</evidence>
<dbReference type="InterPro" id="IPR018967">
    <property type="entry name" value="FeS-contain_CDGSH-typ"/>
</dbReference>
<evidence type="ECO:0000256" key="3">
    <source>
        <dbReference type="ARBA" id="ARBA00023004"/>
    </source>
</evidence>
<dbReference type="EMBL" id="JBEZAE010000004">
    <property type="protein sequence ID" value="MEU7070451.1"/>
    <property type="molecule type" value="Genomic_DNA"/>
</dbReference>
<evidence type="ECO:0000256" key="2">
    <source>
        <dbReference type="ARBA" id="ARBA00022723"/>
    </source>
</evidence>
<feature type="region of interest" description="Disordered" evidence="5">
    <location>
        <begin position="1"/>
        <end position="45"/>
    </location>
</feature>
<evidence type="ECO:0000259" key="7">
    <source>
        <dbReference type="Pfam" id="PF09360"/>
    </source>
</evidence>
<comment type="caution">
    <text evidence="8">The sequence shown here is derived from an EMBL/GenBank/DDBJ whole genome shotgun (WGS) entry which is preliminary data.</text>
</comment>
<dbReference type="InterPro" id="IPR042216">
    <property type="entry name" value="MitoNEET_CISD"/>
</dbReference>
<evidence type="ECO:0000256" key="4">
    <source>
        <dbReference type="ARBA" id="ARBA00023014"/>
    </source>
</evidence>
<evidence type="ECO:0000256" key="5">
    <source>
        <dbReference type="SAM" id="MobiDB-lite"/>
    </source>
</evidence>
<evidence type="ECO:0000313" key="8">
    <source>
        <dbReference type="EMBL" id="MEU7070451.1"/>
    </source>
</evidence>
<keyword evidence="2" id="KW-0479">Metal-binding</keyword>
<dbReference type="Pfam" id="PF06902">
    <property type="entry name" value="Fer4_19"/>
    <property type="match status" value="1"/>
</dbReference>
<keyword evidence="3" id="KW-0408">Iron</keyword>
<feature type="region of interest" description="Disordered" evidence="5">
    <location>
        <begin position="106"/>
        <end position="127"/>
    </location>
</feature>
<feature type="domain" description="Iron-binding zinc finger CDGSH type" evidence="7">
    <location>
        <begin position="131"/>
        <end position="168"/>
    </location>
</feature>
<keyword evidence="1" id="KW-0001">2Fe-2S</keyword>
<dbReference type="InterPro" id="IPR010693">
    <property type="entry name" value="Divergent_4Fe-4S_mono-cluster"/>
</dbReference>
<dbReference type="RefSeq" id="WP_358477504.1">
    <property type="nucleotide sequence ID" value="NZ_JBEZAE010000004.1"/>
</dbReference>
<evidence type="ECO:0000313" key="9">
    <source>
        <dbReference type="Proteomes" id="UP001551329"/>
    </source>
</evidence>
<dbReference type="Gene3D" id="3.40.5.90">
    <property type="entry name" value="CDGSH iron-sulfur domain, mitoNEET-type"/>
    <property type="match status" value="1"/>
</dbReference>
<protein>
    <submittedName>
        <fullName evidence="8">(4Fe-4S)-binding protein</fullName>
    </submittedName>
</protein>
<evidence type="ECO:0000259" key="6">
    <source>
        <dbReference type="Pfam" id="PF06902"/>
    </source>
</evidence>
<accession>A0ABV3C6N9</accession>
<gene>
    <name evidence="8" type="ORF">AB0A88_09940</name>
</gene>
<organism evidence="8 9">
    <name type="scientific">Streptomyces narbonensis</name>
    <dbReference type="NCBI Taxonomy" id="67333"/>
    <lineage>
        <taxon>Bacteria</taxon>
        <taxon>Bacillati</taxon>
        <taxon>Actinomycetota</taxon>
        <taxon>Actinomycetes</taxon>
        <taxon>Kitasatosporales</taxon>
        <taxon>Streptomycetaceae</taxon>
        <taxon>Streptomyces</taxon>
    </lineage>
</organism>
<sequence>MSDRTDERAPGEEKPGLEGEPRPEERSGLEGKPELEGKPKLKEYDGEGITVTFEPRRCLHAAECVRGLPQVFDLSRRPWVLPDAAEPGLVAEVIRRCPSGALQYHHRPAEAAAAEPPDSPTSVRRTPSGQLVLRGDLLVAGPHGERHETRVMLCGCGASAHQPYCDHSGPCAEPDDDDAERR</sequence>
<name>A0ABV3C6N9_9ACTN</name>
<proteinExistence type="predicted"/>
<reference evidence="8 9" key="1">
    <citation type="submission" date="2024-06" db="EMBL/GenBank/DDBJ databases">
        <title>The Natural Products Discovery Center: Release of the First 8490 Sequenced Strains for Exploring Actinobacteria Biosynthetic Diversity.</title>
        <authorList>
            <person name="Kalkreuter E."/>
            <person name="Kautsar S.A."/>
            <person name="Yang D."/>
            <person name="Bader C.D."/>
            <person name="Teijaro C.N."/>
            <person name="Fluegel L."/>
            <person name="Davis C.M."/>
            <person name="Simpson J.R."/>
            <person name="Lauterbach L."/>
            <person name="Steele A.D."/>
            <person name="Gui C."/>
            <person name="Meng S."/>
            <person name="Li G."/>
            <person name="Viehrig K."/>
            <person name="Ye F."/>
            <person name="Su P."/>
            <person name="Kiefer A.F."/>
            <person name="Nichols A."/>
            <person name="Cepeda A.J."/>
            <person name="Yan W."/>
            <person name="Fan B."/>
            <person name="Jiang Y."/>
            <person name="Adhikari A."/>
            <person name="Zheng C.-J."/>
            <person name="Schuster L."/>
            <person name="Cowan T.M."/>
            <person name="Smanski M.J."/>
            <person name="Chevrette M.G."/>
            <person name="De Carvalho L.P.S."/>
            <person name="Shen B."/>
        </authorList>
    </citation>
    <scope>NUCLEOTIDE SEQUENCE [LARGE SCALE GENOMIC DNA]</scope>
    <source>
        <strain evidence="8 9">NPDC045974</strain>
    </source>
</reference>
<keyword evidence="9" id="KW-1185">Reference proteome</keyword>